<evidence type="ECO:0000259" key="5">
    <source>
        <dbReference type="Pfam" id="PF04355"/>
    </source>
</evidence>
<dbReference type="RefSeq" id="WP_186947041.1">
    <property type="nucleotide sequence ID" value="NZ_JACOGF010000004.1"/>
</dbReference>
<evidence type="ECO:0000313" key="6">
    <source>
        <dbReference type="EMBL" id="MBC3917801.1"/>
    </source>
</evidence>
<name>A0ABR6ZPG8_9BURK</name>
<keyword evidence="1 4" id="KW-0732">Signal</keyword>
<keyword evidence="2 4" id="KW-0472">Membrane</keyword>
<evidence type="ECO:0000256" key="4">
    <source>
        <dbReference type="HAMAP-Rule" id="MF_00925"/>
    </source>
</evidence>
<dbReference type="PANTHER" id="PTHR37482:SF1">
    <property type="entry name" value="OUTER MEMBRANE PROTEIN ASSEMBLY FACTOR BAME"/>
    <property type="match status" value="1"/>
</dbReference>
<dbReference type="Gene3D" id="3.30.1450.10">
    <property type="match status" value="1"/>
</dbReference>
<dbReference type="Proteomes" id="UP000650424">
    <property type="component" value="Unassembled WGS sequence"/>
</dbReference>
<feature type="signal peptide" evidence="4">
    <location>
        <begin position="1"/>
        <end position="31"/>
    </location>
</feature>
<protein>
    <recommendedName>
        <fullName evidence="4">Outer membrane protein assembly factor BamE</fullName>
    </recommendedName>
</protein>
<accession>A0ABR6ZPG8</accession>
<dbReference type="EMBL" id="JACOGF010000004">
    <property type="protein sequence ID" value="MBC3917801.1"/>
    <property type="molecule type" value="Genomic_DNA"/>
</dbReference>
<feature type="chain" id="PRO_5044902532" description="Outer membrane protein assembly factor BamE" evidence="4">
    <location>
        <begin position="32"/>
        <end position="189"/>
    </location>
</feature>
<dbReference type="InterPro" id="IPR037873">
    <property type="entry name" value="BamE-like"/>
</dbReference>
<dbReference type="Pfam" id="PF04355">
    <property type="entry name" value="BamE"/>
    <property type="match status" value="1"/>
</dbReference>
<comment type="similarity">
    <text evidence="4">Belongs to the BamE family.</text>
</comment>
<dbReference type="InterPro" id="IPR026592">
    <property type="entry name" value="BamE"/>
</dbReference>
<keyword evidence="3 4" id="KW-0998">Cell outer membrane</keyword>
<comment type="subcellular location">
    <subcellularLocation>
        <location evidence="4">Cell outer membrane</location>
    </subcellularLocation>
</comment>
<dbReference type="InterPro" id="IPR007450">
    <property type="entry name" value="BamE_dom"/>
</dbReference>
<comment type="subunit">
    <text evidence="4">Part of the Bam complex.</text>
</comment>
<comment type="caution">
    <text evidence="6">The sequence shown here is derived from an EMBL/GenBank/DDBJ whole genome shotgun (WGS) entry which is preliminary data.</text>
</comment>
<comment type="function">
    <text evidence="4">Part of the outer membrane protein assembly complex, which is involved in assembly and insertion of beta-barrel proteins into the outer membrane.</text>
</comment>
<dbReference type="HAMAP" id="MF_00925">
    <property type="entry name" value="OM_assembly_BamE"/>
    <property type="match status" value="1"/>
</dbReference>
<feature type="domain" description="Outer membrane protein assembly factor BamE" evidence="5">
    <location>
        <begin position="81"/>
        <end position="150"/>
    </location>
</feature>
<evidence type="ECO:0000313" key="7">
    <source>
        <dbReference type="Proteomes" id="UP000650424"/>
    </source>
</evidence>
<evidence type="ECO:0000256" key="3">
    <source>
        <dbReference type="ARBA" id="ARBA00023237"/>
    </source>
</evidence>
<reference evidence="6 7" key="1">
    <citation type="submission" date="2020-08" db="EMBL/GenBank/DDBJ databases">
        <title>Novel species isolated from subtropical streams in China.</title>
        <authorList>
            <person name="Lu H."/>
        </authorList>
    </citation>
    <scope>NUCLEOTIDE SEQUENCE [LARGE SCALE GENOMIC DNA]</scope>
    <source>
        <strain evidence="6 7">CY18W</strain>
    </source>
</reference>
<organism evidence="6 7">
    <name type="scientific">Undibacterium hunanense</name>
    <dbReference type="NCBI Taxonomy" id="2762292"/>
    <lineage>
        <taxon>Bacteria</taxon>
        <taxon>Pseudomonadati</taxon>
        <taxon>Pseudomonadota</taxon>
        <taxon>Betaproteobacteria</taxon>
        <taxon>Burkholderiales</taxon>
        <taxon>Oxalobacteraceae</taxon>
        <taxon>Undibacterium</taxon>
    </lineage>
</organism>
<proteinExistence type="inferred from homology"/>
<dbReference type="PANTHER" id="PTHR37482">
    <property type="entry name" value="OUTER MEMBRANE PROTEIN ASSEMBLY FACTOR BAME"/>
    <property type="match status" value="1"/>
</dbReference>
<evidence type="ECO:0000256" key="2">
    <source>
        <dbReference type="ARBA" id="ARBA00023136"/>
    </source>
</evidence>
<sequence precursor="true">MRLLFSASKRTTLGRAAGLALLTCLTACSSALPFLSSADKTSVYATPTSTGDTSGAQVIAPTGFAKLLSYVSPYRVPIQQGNFVSQEMISQLKEGMTREQVRFLLGTALLTDMFHEDRWDYPFRLTKGNGEQITSRVSVYFKNNTVAKFEGGNLPTEKDYLARITESALGVNRVQSVIDTDGPAKKKEK</sequence>
<keyword evidence="7" id="KW-1185">Reference proteome</keyword>
<gene>
    <name evidence="4" type="primary">bamE</name>
    <name evidence="6" type="ORF">H8L32_09985</name>
</gene>
<evidence type="ECO:0000256" key="1">
    <source>
        <dbReference type="ARBA" id="ARBA00022729"/>
    </source>
</evidence>